<evidence type="ECO:0000313" key="10">
    <source>
        <dbReference type="Proteomes" id="UP001208689"/>
    </source>
</evidence>
<evidence type="ECO:0000313" key="9">
    <source>
        <dbReference type="EMBL" id="UYP48645.1"/>
    </source>
</evidence>
<evidence type="ECO:0000256" key="5">
    <source>
        <dbReference type="ARBA" id="ARBA00022989"/>
    </source>
</evidence>
<feature type="transmembrane region" description="Helical" evidence="7">
    <location>
        <begin position="140"/>
        <end position="162"/>
    </location>
</feature>
<feature type="transmembrane region" description="Helical" evidence="7">
    <location>
        <begin position="256"/>
        <end position="283"/>
    </location>
</feature>
<dbReference type="Proteomes" id="UP001208689">
    <property type="component" value="Chromosome"/>
</dbReference>
<evidence type="ECO:0000256" key="4">
    <source>
        <dbReference type="ARBA" id="ARBA00022692"/>
    </source>
</evidence>
<feature type="transmembrane region" description="Helical" evidence="7">
    <location>
        <begin position="99"/>
        <end position="128"/>
    </location>
</feature>
<keyword evidence="10" id="KW-1185">Reference proteome</keyword>
<sequence>MANILLQIFLILCLVGIIIILFFDKGDYLTYTVIILIVAILVCSLVIPEARSVNTYILAIRWEIILFLVCMVVSIEILEPFFEELARRILQKNILNQRIFFYTLCIFSIFLASVIEDLSVSIIILPFVIKLCRKSEISPLPYLFGVTICINLAATISPFASAENVLIANDFQLNFMWFFQNMGLYFLITTVFTLIFLDVFILRKKIKTHYNQRLTDGEEHSDLHFASLSLIKEIKEHSTESPIISSNLFLANSVVLILYFIGLVLIENFVLVGIIILLILTIINPVGEETSKKHPDLIFHAKNADFKLIYFFICFFILETLMELNGIIDMIAEILLAQQNQSIIVLVIILMVIVSVLSGLIDDAPVTIIFHPVIVDLLSTYPEYEIHILFAFIIGINIGSNILPQGTASDLMALEIAQKERVVGFNYLKLVKVGGLFAIFHLIIAGIFLVFMV</sequence>
<evidence type="ECO:0000256" key="1">
    <source>
        <dbReference type="ARBA" id="ARBA00004651"/>
    </source>
</evidence>
<accession>A0ABY6HYR2</accession>
<keyword evidence="4 7" id="KW-0812">Transmembrane</keyword>
<dbReference type="PANTHER" id="PTHR43302">
    <property type="entry name" value="TRANSPORTER ARSB-RELATED"/>
    <property type="match status" value="1"/>
</dbReference>
<protein>
    <recommendedName>
        <fullName evidence="8">Citrate transporter-like domain-containing protein</fullName>
    </recommendedName>
</protein>
<dbReference type="PANTHER" id="PTHR43302:SF5">
    <property type="entry name" value="TRANSPORTER ARSB-RELATED"/>
    <property type="match status" value="1"/>
</dbReference>
<keyword evidence="2" id="KW-0813">Transport</keyword>
<evidence type="ECO:0000259" key="8">
    <source>
        <dbReference type="Pfam" id="PF03600"/>
    </source>
</evidence>
<comment type="subcellular location">
    <subcellularLocation>
        <location evidence="1">Cell membrane</location>
        <topology evidence="1">Multi-pass membrane protein</topology>
    </subcellularLocation>
</comment>
<feature type="transmembrane region" description="Helical" evidence="7">
    <location>
        <begin position="308"/>
        <end position="331"/>
    </location>
</feature>
<keyword evidence="3" id="KW-1003">Cell membrane</keyword>
<feature type="transmembrane region" description="Helical" evidence="7">
    <location>
        <begin position="29"/>
        <end position="47"/>
    </location>
</feature>
<gene>
    <name evidence="9" type="ORF">NEF87_004930</name>
</gene>
<feature type="domain" description="Citrate transporter-like" evidence="8">
    <location>
        <begin position="23"/>
        <end position="390"/>
    </location>
</feature>
<dbReference type="EMBL" id="CP104013">
    <property type="protein sequence ID" value="UYP48645.1"/>
    <property type="molecule type" value="Genomic_DNA"/>
</dbReference>
<evidence type="ECO:0000256" key="3">
    <source>
        <dbReference type="ARBA" id="ARBA00022475"/>
    </source>
</evidence>
<evidence type="ECO:0000256" key="7">
    <source>
        <dbReference type="SAM" id="Phobius"/>
    </source>
</evidence>
<feature type="transmembrane region" description="Helical" evidence="7">
    <location>
        <begin position="343"/>
        <end position="361"/>
    </location>
</feature>
<keyword evidence="6 7" id="KW-0472">Membrane</keyword>
<dbReference type="Pfam" id="PF03600">
    <property type="entry name" value="CitMHS"/>
    <property type="match status" value="1"/>
</dbReference>
<feature type="transmembrane region" description="Helical" evidence="7">
    <location>
        <begin position="182"/>
        <end position="202"/>
    </location>
</feature>
<proteinExistence type="predicted"/>
<feature type="transmembrane region" description="Helical" evidence="7">
    <location>
        <begin position="59"/>
        <end position="79"/>
    </location>
</feature>
<keyword evidence="5 7" id="KW-1133">Transmembrane helix</keyword>
<name>A0ABY6HYR2_9ARCH</name>
<reference evidence="9" key="1">
    <citation type="submission" date="2022-09" db="EMBL/GenBank/DDBJ databases">
        <title>Actin cytoskeleton and complex cell architecture in an #Asgard archaeon.</title>
        <authorList>
            <person name="Ponce Toledo R.I."/>
            <person name="Schleper C."/>
            <person name="Rodrigues Oliveira T."/>
            <person name="Wollweber F."/>
            <person name="Xu J."/>
            <person name="Rittmann S."/>
            <person name="Klingl A."/>
            <person name="Pilhofer M."/>
        </authorList>
    </citation>
    <scope>NUCLEOTIDE SEQUENCE</scope>
    <source>
        <strain evidence="9">B-35</strain>
    </source>
</reference>
<organism evidence="9 10">
    <name type="scientific">Candidatus Lokiarchaeum ossiferum</name>
    <dbReference type="NCBI Taxonomy" id="2951803"/>
    <lineage>
        <taxon>Archaea</taxon>
        <taxon>Promethearchaeati</taxon>
        <taxon>Promethearchaeota</taxon>
        <taxon>Promethearchaeia</taxon>
        <taxon>Promethearchaeales</taxon>
        <taxon>Promethearchaeaceae</taxon>
        <taxon>Candidatus Lokiarchaeum</taxon>
    </lineage>
</organism>
<evidence type="ECO:0000256" key="6">
    <source>
        <dbReference type="ARBA" id="ARBA00023136"/>
    </source>
</evidence>
<feature type="transmembrane region" description="Helical" evidence="7">
    <location>
        <begin position="430"/>
        <end position="452"/>
    </location>
</feature>
<evidence type="ECO:0000256" key="2">
    <source>
        <dbReference type="ARBA" id="ARBA00022448"/>
    </source>
</evidence>
<dbReference type="InterPro" id="IPR004680">
    <property type="entry name" value="Cit_transptr-like_dom"/>
</dbReference>
<feature type="transmembrane region" description="Helical" evidence="7">
    <location>
        <begin position="5"/>
        <end position="23"/>
    </location>
</feature>